<gene>
    <name evidence="2" type="ORF">DSM04_11319</name>
</gene>
<dbReference type="Pfam" id="PF03203">
    <property type="entry name" value="MerC"/>
    <property type="match status" value="1"/>
</dbReference>
<dbReference type="GO" id="GO:0015097">
    <property type="term" value="F:mercury ion transmembrane transporter activity"/>
    <property type="evidence" value="ECO:0007669"/>
    <property type="project" value="InterPro"/>
</dbReference>
<name>A0A4Q0NN40_9FLAO</name>
<protein>
    <submittedName>
        <fullName evidence="2">MerC mercury resistance protein</fullName>
    </submittedName>
</protein>
<keyword evidence="1" id="KW-0812">Transmembrane</keyword>
<proteinExistence type="predicted"/>
<dbReference type="Proteomes" id="UP000289821">
    <property type="component" value="Unassembled WGS sequence"/>
</dbReference>
<sequence>MKAKYFDIIGVYAAFLCLIHCILAPVLFLLPLELSHNPLIDISFLAIGLFPVIQVVRSNAPVYLKILIAVSWTLIAAAIAFEVFLHQDTSLIYFGAIGLISGHLFNYSNHKH</sequence>
<feature type="transmembrane region" description="Helical" evidence="1">
    <location>
        <begin position="12"/>
        <end position="32"/>
    </location>
</feature>
<evidence type="ECO:0000313" key="2">
    <source>
        <dbReference type="EMBL" id="RXG11225.1"/>
    </source>
</evidence>
<evidence type="ECO:0000256" key="1">
    <source>
        <dbReference type="SAM" id="Phobius"/>
    </source>
</evidence>
<dbReference type="GO" id="GO:0016020">
    <property type="term" value="C:membrane"/>
    <property type="evidence" value="ECO:0007669"/>
    <property type="project" value="InterPro"/>
</dbReference>
<keyword evidence="3" id="KW-1185">Reference proteome</keyword>
<feature type="transmembrane region" description="Helical" evidence="1">
    <location>
        <begin position="38"/>
        <end position="56"/>
    </location>
</feature>
<dbReference type="AlphaFoldDB" id="A0A4Q0NN40"/>
<feature type="transmembrane region" description="Helical" evidence="1">
    <location>
        <begin position="63"/>
        <end position="85"/>
    </location>
</feature>
<evidence type="ECO:0000313" key="3">
    <source>
        <dbReference type="Proteomes" id="UP000289821"/>
    </source>
</evidence>
<organism evidence="2 3">
    <name type="scientific">Leeuwenhoekiella aestuarii</name>
    <dbReference type="NCBI Taxonomy" id="2249426"/>
    <lineage>
        <taxon>Bacteria</taxon>
        <taxon>Pseudomonadati</taxon>
        <taxon>Bacteroidota</taxon>
        <taxon>Flavobacteriia</taxon>
        <taxon>Flavobacteriales</taxon>
        <taxon>Flavobacteriaceae</taxon>
        <taxon>Leeuwenhoekiella</taxon>
    </lineage>
</organism>
<keyword evidence="1" id="KW-1133">Transmembrane helix</keyword>
<dbReference type="InterPro" id="IPR004891">
    <property type="entry name" value="Mercury-R_MerC"/>
</dbReference>
<accession>A0A4Q0NN40</accession>
<keyword evidence="1" id="KW-0472">Membrane</keyword>
<comment type="caution">
    <text evidence="2">The sequence shown here is derived from an EMBL/GenBank/DDBJ whole genome shotgun (WGS) entry which is preliminary data.</text>
</comment>
<dbReference type="OrthoDB" id="1274419at2"/>
<reference evidence="2 3" key="1">
    <citation type="submission" date="2018-07" db="EMBL/GenBank/DDBJ databases">
        <title>Leeuwenhoekiella genomics.</title>
        <authorList>
            <person name="Tahon G."/>
            <person name="Willems A."/>
        </authorList>
    </citation>
    <scope>NUCLEOTIDE SEQUENCE [LARGE SCALE GENOMIC DNA]</scope>
    <source>
        <strain evidence="2 3">R-50232</strain>
    </source>
</reference>
<feature type="transmembrane region" description="Helical" evidence="1">
    <location>
        <begin position="91"/>
        <end position="108"/>
    </location>
</feature>
<dbReference type="RefSeq" id="WP_128762965.1">
    <property type="nucleotide sequence ID" value="NZ_QOVI01000013.1"/>
</dbReference>
<dbReference type="EMBL" id="QOVI01000013">
    <property type="protein sequence ID" value="RXG11225.1"/>
    <property type="molecule type" value="Genomic_DNA"/>
</dbReference>